<keyword evidence="4 9" id="KW-0808">Transferase</keyword>
<evidence type="ECO:0000256" key="1">
    <source>
        <dbReference type="ARBA" id="ARBA00004651"/>
    </source>
</evidence>
<dbReference type="PANTHER" id="PTHR38686">
    <property type="entry name" value="APOLIPOPROTEIN N-ACYLTRANSFERASE"/>
    <property type="match status" value="1"/>
</dbReference>
<dbReference type="AlphaFoldDB" id="A0A317T9L4"/>
<evidence type="ECO:0000256" key="6">
    <source>
        <dbReference type="ARBA" id="ARBA00022989"/>
    </source>
</evidence>
<keyword evidence="5 9" id="KW-0812">Transmembrane</keyword>
<comment type="catalytic activity">
    <reaction evidence="9">
        <text>N-terminal S-1,2-diacyl-sn-glyceryl-L-cysteinyl-[lipoprotein] + a glycerophospholipid = N-acyl-S-1,2-diacyl-sn-glyceryl-L-cysteinyl-[lipoprotein] + a 2-acyl-sn-glycero-3-phospholipid + H(+)</text>
        <dbReference type="Rhea" id="RHEA:48228"/>
        <dbReference type="Rhea" id="RHEA-COMP:14681"/>
        <dbReference type="Rhea" id="RHEA-COMP:14684"/>
        <dbReference type="ChEBI" id="CHEBI:15378"/>
        <dbReference type="ChEBI" id="CHEBI:136912"/>
        <dbReference type="ChEBI" id="CHEBI:140656"/>
        <dbReference type="ChEBI" id="CHEBI:140657"/>
        <dbReference type="ChEBI" id="CHEBI:140660"/>
        <dbReference type="EC" id="2.3.1.269"/>
    </reaction>
</comment>
<keyword evidence="11" id="KW-0449">Lipoprotein</keyword>
<dbReference type="HAMAP" id="MF_01148">
    <property type="entry name" value="Lnt"/>
    <property type="match status" value="1"/>
</dbReference>
<dbReference type="Pfam" id="PF20154">
    <property type="entry name" value="LNT_N"/>
    <property type="match status" value="1"/>
</dbReference>
<dbReference type="PROSITE" id="PS50263">
    <property type="entry name" value="CN_HYDROLASE"/>
    <property type="match status" value="1"/>
</dbReference>
<comment type="similarity">
    <text evidence="2 9">Belongs to the CN hydrolase family. Apolipoprotein N-acyltransferase subfamily.</text>
</comment>
<reference evidence="12" key="1">
    <citation type="submission" date="2017-10" db="EMBL/GenBank/DDBJ databases">
        <authorList>
            <person name="Gaisin V.A."/>
            <person name="Rysina M.S."/>
            <person name="Grouzdev D.S."/>
        </authorList>
    </citation>
    <scope>NUCLEOTIDE SEQUENCE [LARGE SCALE GENOMIC DNA]</scope>
    <source>
        <strain evidence="12">V1</strain>
    </source>
</reference>
<evidence type="ECO:0000256" key="7">
    <source>
        <dbReference type="ARBA" id="ARBA00023136"/>
    </source>
</evidence>
<evidence type="ECO:0000313" key="11">
    <source>
        <dbReference type="EMBL" id="PWW82126.1"/>
    </source>
</evidence>
<dbReference type="InterPro" id="IPR036526">
    <property type="entry name" value="C-N_Hydrolase_sf"/>
</dbReference>
<feature type="transmembrane region" description="Helical" evidence="9">
    <location>
        <begin position="154"/>
        <end position="178"/>
    </location>
</feature>
<dbReference type="GO" id="GO:0016410">
    <property type="term" value="F:N-acyltransferase activity"/>
    <property type="evidence" value="ECO:0007669"/>
    <property type="project" value="UniProtKB-UniRule"/>
</dbReference>
<evidence type="ECO:0000256" key="4">
    <source>
        <dbReference type="ARBA" id="ARBA00022679"/>
    </source>
</evidence>
<evidence type="ECO:0000256" key="8">
    <source>
        <dbReference type="ARBA" id="ARBA00023315"/>
    </source>
</evidence>
<comment type="pathway">
    <text evidence="9">Protein modification; lipoprotein biosynthesis (N-acyl transfer).</text>
</comment>
<dbReference type="Pfam" id="PF00795">
    <property type="entry name" value="CN_hydrolase"/>
    <property type="match status" value="1"/>
</dbReference>
<feature type="transmembrane region" description="Helical" evidence="9">
    <location>
        <begin position="115"/>
        <end position="134"/>
    </location>
</feature>
<dbReference type="NCBIfam" id="TIGR00546">
    <property type="entry name" value="lnt"/>
    <property type="match status" value="1"/>
</dbReference>
<dbReference type="EC" id="2.3.1.269" evidence="9"/>
<dbReference type="Gene3D" id="3.60.110.10">
    <property type="entry name" value="Carbon-nitrogen hydrolase"/>
    <property type="match status" value="1"/>
</dbReference>
<dbReference type="OrthoDB" id="9804277at2"/>
<accession>A0A317T9L4</accession>
<dbReference type="SUPFAM" id="SSF56317">
    <property type="entry name" value="Carbon-nitrogen hydrolase"/>
    <property type="match status" value="1"/>
</dbReference>
<keyword evidence="6 9" id="KW-1133">Transmembrane helix</keyword>
<evidence type="ECO:0000256" key="3">
    <source>
        <dbReference type="ARBA" id="ARBA00022475"/>
    </source>
</evidence>
<dbReference type="UniPathway" id="UPA00666"/>
<evidence type="ECO:0000256" key="9">
    <source>
        <dbReference type="HAMAP-Rule" id="MF_01148"/>
    </source>
</evidence>
<feature type="transmembrane region" description="Helical" evidence="9">
    <location>
        <begin position="515"/>
        <end position="534"/>
    </location>
</feature>
<evidence type="ECO:0000256" key="5">
    <source>
        <dbReference type="ARBA" id="ARBA00022692"/>
    </source>
</evidence>
<dbReference type="EMBL" id="PDNZ01000004">
    <property type="protein sequence ID" value="PWW82126.1"/>
    <property type="molecule type" value="Genomic_DNA"/>
</dbReference>
<protein>
    <recommendedName>
        <fullName evidence="9">Apolipoprotein N-acyltransferase</fullName>
        <shortName evidence="9">ALP N-acyltransferase</shortName>
        <ecNumber evidence="9">2.3.1.269</ecNumber>
    </recommendedName>
</protein>
<feature type="transmembrane region" description="Helical" evidence="9">
    <location>
        <begin position="38"/>
        <end position="57"/>
    </location>
</feature>
<dbReference type="InterPro" id="IPR045378">
    <property type="entry name" value="LNT_N"/>
</dbReference>
<keyword evidence="7 9" id="KW-0472">Membrane</keyword>
<dbReference type="CDD" id="cd07571">
    <property type="entry name" value="ALP_N-acyl_transferase"/>
    <property type="match status" value="1"/>
</dbReference>
<keyword evidence="8 9" id="KW-0012">Acyltransferase</keyword>
<feature type="transmembrane region" description="Helical" evidence="9">
    <location>
        <begin position="190"/>
        <end position="212"/>
    </location>
</feature>
<proteinExistence type="inferred from homology"/>
<feature type="transmembrane region" description="Helical" evidence="9">
    <location>
        <begin position="64"/>
        <end position="81"/>
    </location>
</feature>
<evidence type="ECO:0000256" key="2">
    <source>
        <dbReference type="ARBA" id="ARBA00010065"/>
    </source>
</evidence>
<dbReference type="InterPro" id="IPR003010">
    <property type="entry name" value="C-N_Hydrolase"/>
</dbReference>
<keyword evidence="3 9" id="KW-1003">Cell membrane</keyword>
<name>A0A317T9L4_9CHLB</name>
<dbReference type="InterPro" id="IPR004563">
    <property type="entry name" value="Apolipo_AcylTrfase"/>
</dbReference>
<feature type="transmembrane region" description="Helical" evidence="9">
    <location>
        <begin position="87"/>
        <end position="108"/>
    </location>
</feature>
<gene>
    <name evidence="9 11" type="primary">lnt</name>
    <name evidence="11" type="ORF">CR164_07260</name>
</gene>
<dbReference type="Proteomes" id="UP000246278">
    <property type="component" value="Unassembled WGS sequence"/>
</dbReference>
<evidence type="ECO:0000313" key="12">
    <source>
        <dbReference type="Proteomes" id="UP000246278"/>
    </source>
</evidence>
<dbReference type="GO" id="GO:0042158">
    <property type="term" value="P:lipoprotein biosynthetic process"/>
    <property type="evidence" value="ECO:0007669"/>
    <property type="project" value="UniProtKB-UniRule"/>
</dbReference>
<sequence>MLRSAEACGDSSGYFLPVLSGILLGISFPSYPVIRFELLAWIALVPLLICLHGDLSFKRYFNRVYSTMLIFCAIALWWVSLATLPGGLLTIIAQAFFSTVPLLLFFVLKKYRGYRFALFSLPFLWVAWEWLYIRQDLSFGWLVFGNSQAQLNPMIQYADIAGVWGVSFWLMCFNVIVVDLWFRFKYRKKVFVHAVSLVSMIVLPLGYTLLVFSNHDLRHPRPVVTVSLIQPNIDPVEKWQKYSSQDIMLIYLGLTDRAMSQNSVDLVLWPETAIPFRILDEKNRSYYEFLKSRIRQWGGSLLSGYSDIVYYTEAEVSGEEFLYKFNPEEKRYYQTFNASMLITEGGDALPQIYRKMKLVPFAERVPYMEYAPWMDNFTLSLAGISSWGKGSDKTIMEFITDSGATVKTSNVICYESIFPGLVAEFVKRGAEFLTVVTNDGWYAKSYGPYQHAAIARFRCIENRRSMARCANTGVSQFIDKYGRVYADIPWWERRFLTAEVERNDMMTFYTRYPNLIPQTATGFSGILLLIAFFGRHKSGDNDR</sequence>
<feature type="domain" description="CN hydrolase" evidence="10">
    <location>
        <begin position="229"/>
        <end position="502"/>
    </location>
</feature>
<keyword evidence="12" id="KW-1185">Reference proteome</keyword>
<comment type="subcellular location">
    <subcellularLocation>
        <location evidence="1 9">Cell membrane</location>
        <topology evidence="1 9">Multi-pass membrane protein</topology>
    </subcellularLocation>
</comment>
<evidence type="ECO:0000259" key="10">
    <source>
        <dbReference type="PROSITE" id="PS50263"/>
    </source>
</evidence>
<dbReference type="PANTHER" id="PTHR38686:SF1">
    <property type="entry name" value="APOLIPOPROTEIN N-ACYLTRANSFERASE"/>
    <property type="match status" value="1"/>
</dbReference>
<dbReference type="RefSeq" id="WP_110023259.1">
    <property type="nucleotide sequence ID" value="NZ_PDNZ01000004.1"/>
</dbReference>
<comment type="function">
    <text evidence="9">Catalyzes the phospholipid dependent N-acylation of the N-terminal cysteine of apolipoprotein, the last step in lipoprotein maturation.</text>
</comment>
<comment type="caution">
    <text evidence="11">The sequence shown here is derived from an EMBL/GenBank/DDBJ whole genome shotgun (WGS) entry which is preliminary data.</text>
</comment>
<dbReference type="GO" id="GO:0005886">
    <property type="term" value="C:plasma membrane"/>
    <property type="evidence" value="ECO:0007669"/>
    <property type="project" value="UniProtKB-SubCell"/>
</dbReference>
<organism evidence="11 12">
    <name type="scientific">Prosthecochloris marina</name>
    <dbReference type="NCBI Taxonomy" id="2017681"/>
    <lineage>
        <taxon>Bacteria</taxon>
        <taxon>Pseudomonadati</taxon>
        <taxon>Chlorobiota</taxon>
        <taxon>Chlorobiia</taxon>
        <taxon>Chlorobiales</taxon>
        <taxon>Chlorobiaceae</taxon>
        <taxon>Prosthecochloris</taxon>
    </lineage>
</organism>
<feature type="transmembrane region" description="Helical" evidence="9">
    <location>
        <begin position="12"/>
        <end position="32"/>
    </location>
</feature>